<dbReference type="Proteomes" id="UP000184693">
    <property type="component" value="Unassembled WGS sequence"/>
</dbReference>
<protein>
    <submittedName>
        <fullName evidence="2">Uncharacterized protein</fullName>
    </submittedName>
</protein>
<evidence type="ECO:0000313" key="2">
    <source>
        <dbReference type="EMBL" id="SIO47866.1"/>
    </source>
</evidence>
<gene>
    <name evidence="2" type="ORF">SAMN05444168_5065</name>
</gene>
<feature type="compositionally biased region" description="Low complexity" evidence="1">
    <location>
        <begin position="94"/>
        <end position="110"/>
    </location>
</feature>
<dbReference type="EMBL" id="FSRM01000002">
    <property type="protein sequence ID" value="SIO47866.1"/>
    <property type="molecule type" value="Genomic_DNA"/>
</dbReference>
<feature type="region of interest" description="Disordered" evidence="1">
    <location>
        <begin position="85"/>
        <end position="110"/>
    </location>
</feature>
<name>A0A1N6JV05_9BURK</name>
<proteinExistence type="predicted"/>
<accession>A0A1N6JV05</accession>
<evidence type="ECO:0000313" key="3">
    <source>
        <dbReference type="Proteomes" id="UP000184693"/>
    </source>
</evidence>
<sequence length="110" mass="11155">MFYSFAHSEMLSSLRMASGELPSANSYRPSTYTVIAMGILDTVGEIAGAVVAVEAAEKVDPDAGLLTKGIAAVAGFKGAGALESLAEKKEGEGSEQQASDTDADSAAPQA</sequence>
<reference evidence="2 3" key="1">
    <citation type="submission" date="2016-11" db="EMBL/GenBank/DDBJ databases">
        <authorList>
            <person name="Jaros S."/>
            <person name="Januszkiewicz K."/>
            <person name="Wedrychowicz H."/>
        </authorList>
    </citation>
    <scope>NUCLEOTIDE SEQUENCE [LARGE SCALE GENOMIC DNA]</scope>
    <source>
        <strain evidence="2 3">GAS86</strain>
    </source>
</reference>
<dbReference type="AlphaFoldDB" id="A0A1N6JV05"/>
<evidence type="ECO:0000256" key="1">
    <source>
        <dbReference type="SAM" id="MobiDB-lite"/>
    </source>
</evidence>
<organism evidence="2 3">
    <name type="scientific">Paraburkholderia phenazinium</name>
    <dbReference type="NCBI Taxonomy" id="60549"/>
    <lineage>
        <taxon>Bacteria</taxon>
        <taxon>Pseudomonadati</taxon>
        <taxon>Pseudomonadota</taxon>
        <taxon>Betaproteobacteria</taxon>
        <taxon>Burkholderiales</taxon>
        <taxon>Burkholderiaceae</taxon>
        <taxon>Paraburkholderia</taxon>
    </lineage>
</organism>